<gene>
    <name evidence="1" type="ORF">SAMN04488060_1575</name>
</gene>
<evidence type="ECO:0000313" key="1">
    <source>
        <dbReference type="EMBL" id="SFP13256.1"/>
    </source>
</evidence>
<dbReference type="Proteomes" id="UP000199331">
    <property type="component" value="Unassembled WGS sequence"/>
</dbReference>
<dbReference type="STRING" id="604088.SAMN04488060_1575"/>
<proteinExistence type="predicted"/>
<sequence length="277" mass="31579">MANGTCKLTGDKGPFVKSHIIPKALTYGANNQFPFAQAGRDIAPIKRWDSWYDKRMVTQAGETILEAYDDWAIRELRSSKLVWSGWGKSKTLPAEVMKIPDSDGWGVRKIKGIDGRRLRLFFLSLLWRAAVSEMVEFKKVRLHASDVRRLRKMVCDGDPNPSGRFPIVLVQLSTVGPIHNLAPLEQRKPKHPWLNNGPSYPIFRFYFDGLIAHIHKEISEKEVKGLGSMIVGRQEDLTVSTVPFETSWQRENLSELIREAETRWPEKLAKIPGFSPK</sequence>
<name>A0A1I5MVW5_9SPHN</name>
<accession>A0A1I5MVW5</accession>
<evidence type="ECO:0008006" key="3">
    <source>
        <dbReference type="Google" id="ProtNLM"/>
    </source>
</evidence>
<dbReference type="AlphaFoldDB" id="A0A1I5MVW5"/>
<dbReference type="EMBL" id="FOWZ01000002">
    <property type="protein sequence ID" value="SFP13256.1"/>
    <property type="molecule type" value="Genomic_DNA"/>
</dbReference>
<reference evidence="2" key="1">
    <citation type="submission" date="2016-10" db="EMBL/GenBank/DDBJ databases">
        <authorList>
            <person name="Varghese N."/>
            <person name="Submissions S."/>
        </authorList>
    </citation>
    <scope>NUCLEOTIDE SEQUENCE [LARGE SCALE GENOMIC DNA]</scope>
    <source>
        <strain evidence="2">CGMCC 1.7715</strain>
    </source>
</reference>
<dbReference type="RefSeq" id="WP_143089601.1">
    <property type="nucleotide sequence ID" value="NZ_FOWZ01000002.1"/>
</dbReference>
<organism evidence="1 2">
    <name type="scientific">Qipengyuania nanhaisediminis</name>
    <dbReference type="NCBI Taxonomy" id="604088"/>
    <lineage>
        <taxon>Bacteria</taxon>
        <taxon>Pseudomonadati</taxon>
        <taxon>Pseudomonadota</taxon>
        <taxon>Alphaproteobacteria</taxon>
        <taxon>Sphingomonadales</taxon>
        <taxon>Erythrobacteraceae</taxon>
        <taxon>Qipengyuania</taxon>
    </lineage>
</organism>
<dbReference type="OrthoDB" id="8455035at2"/>
<evidence type="ECO:0000313" key="2">
    <source>
        <dbReference type="Proteomes" id="UP000199331"/>
    </source>
</evidence>
<keyword evidence="2" id="KW-1185">Reference proteome</keyword>
<protein>
    <recommendedName>
        <fullName evidence="3">HNH endonuclease</fullName>
    </recommendedName>
</protein>